<reference evidence="1" key="2">
    <citation type="journal article" date="2015" name="Data Brief">
        <title>Shoot transcriptome of the giant reed, Arundo donax.</title>
        <authorList>
            <person name="Barrero R.A."/>
            <person name="Guerrero F.D."/>
            <person name="Moolhuijzen P."/>
            <person name="Goolsby J.A."/>
            <person name="Tidwell J."/>
            <person name="Bellgard S.E."/>
            <person name="Bellgard M.I."/>
        </authorList>
    </citation>
    <scope>NUCLEOTIDE SEQUENCE</scope>
    <source>
        <tissue evidence="1">Shoot tissue taken approximately 20 cm above the soil surface</tissue>
    </source>
</reference>
<accession>A0A0A9G6S0</accession>
<protein>
    <submittedName>
        <fullName evidence="1">Uncharacterized protein</fullName>
    </submittedName>
</protein>
<dbReference type="AlphaFoldDB" id="A0A0A9G6S0"/>
<reference evidence="1" key="1">
    <citation type="submission" date="2014-09" db="EMBL/GenBank/DDBJ databases">
        <authorList>
            <person name="Magalhaes I.L.F."/>
            <person name="Oliveira U."/>
            <person name="Santos F.R."/>
            <person name="Vidigal T.H.D.A."/>
            <person name="Brescovit A.D."/>
            <person name="Santos A.J."/>
        </authorList>
    </citation>
    <scope>NUCLEOTIDE SEQUENCE</scope>
    <source>
        <tissue evidence="1">Shoot tissue taken approximately 20 cm above the soil surface</tissue>
    </source>
</reference>
<name>A0A0A9G6S0_ARUDO</name>
<dbReference type="EMBL" id="GBRH01179650">
    <property type="protein sequence ID" value="JAE18246.1"/>
    <property type="molecule type" value="Transcribed_RNA"/>
</dbReference>
<organism evidence="1">
    <name type="scientific">Arundo donax</name>
    <name type="common">Giant reed</name>
    <name type="synonym">Donax arundinaceus</name>
    <dbReference type="NCBI Taxonomy" id="35708"/>
    <lineage>
        <taxon>Eukaryota</taxon>
        <taxon>Viridiplantae</taxon>
        <taxon>Streptophyta</taxon>
        <taxon>Embryophyta</taxon>
        <taxon>Tracheophyta</taxon>
        <taxon>Spermatophyta</taxon>
        <taxon>Magnoliopsida</taxon>
        <taxon>Liliopsida</taxon>
        <taxon>Poales</taxon>
        <taxon>Poaceae</taxon>
        <taxon>PACMAD clade</taxon>
        <taxon>Arundinoideae</taxon>
        <taxon>Arundineae</taxon>
        <taxon>Arundo</taxon>
    </lineage>
</organism>
<evidence type="ECO:0000313" key="1">
    <source>
        <dbReference type="EMBL" id="JAE18246.1"/>
    </source>
</evidence>
<sequence>MAGEDGGERGESTRWER</sequence>
<proteinExistence type="predicted"/>